<dbReference type="EMBL" id="JABWGV010000003">
    <property type="protein sequence ID" value="NVD45409.1"/>
    <property type="molecule type" value="Genomic_DNA"/>
</dbReference>
<feature type="transmembrane region" description="Helical" evidence="1">
    <location>
        <begin position="37"/>
        <end position="55"/>
    </location>
</feature>
<evidence type="ECO:0000256" key="1">
    <source>
        <dbReference type="SAM" id="Phobius"/>
    </source>
</evidence>
<dbReference type="Pfam" id="PF01757">
    <property type="entry name" value="Acyl_transf_3"/>
    <property type="match status" value="1"/>
</dbReference>
<accession>A0A850HE08</accession>
<protein>
    <submittedName>
        <fullName evidence="3">Acyltransferase</fullName>
    </submittedName>
</protein>
<dbReference type="AlphaFoldDB" id="A0A850HE08"/>
<dbReference type="PANTHER" id="PTHR37312:SF1">
    <property type="entry name" value="MEMBRANE-BOUND ACYLTRANSFERASE YKRP-RELATED"/>
    <property type="match status" value="1"/>
</dbReference>
<dbReference type="PANTHER" id="PTHR37312">
    <property type="entry name" value="MEMBRANE-BOUND ACYLTRANSFERASE YKRP-RELATED"/>
    <property type="match status" value="1"/>
</dbReference>
<keyword evidence="3" id="KW-0012">Acyltransferase</keyword>
<sequence length="354" mass="40142">MAKAVESGTTVSQAHSTTAVGTASTDKKSRSLAIDRARGLGIALVVWGHLATAATPGLPTWFYISVSVIYSFHMPLFMYLSGFVFFLSRSHERFWEHPAKQVWNRFDRLMVPCIAFALITVTGKVLLLNDGTLSEYLQLMQQALEMTITNERGNPVLSIWYLIVLFLYSVIVPIILKPLPKPALFLVVIGFLLWAFTFPEAFYIERIAQYLVFFAIGGAVATYRSQVLPRVSAWYIPITLVFMLSCYLLLADEYALLICGIASTFAIHGLFMQKFWDRDRLFLFLGRNSMAIYLLNTIVIGLAQIAYVRYLPYQGNWFLIYSPLVFILAILLPVAVRHILGLDPRGSFLQRYFN</sequence>
<name>A0A850HE08_9SPHN</name>
<evidence type="ECO:0000313" key="3">
    <source>
        <dbReference type="EMBL" id="NVD45409.1"/>
    </source>
</evidence>
<feature type="transmembrane region" description="Helical" evidence="1">
    <location>
        <begin position="159"/>
        <end position="176"/>
    </location>
</feature>
<keyword evidence="1" id="KW-0812">Transmembrane</keyword>
<keyword evidence="1" id="KW-0472">Membrane</keyword>
<keyword evidence="4" id="KW-1185">Reference proteome</keyword>
<feature type="transmembrane region" description="Helical" evidence="1">
    <location>
        <begin position="183"/>
        <end position="201"/>
    </location>
</feature>
<organism evidence="3 4">
    <name type="scientific">Qipengyuania atrilutea</name>
    <dbReference type="NCBI Taxonomy" id="2744473"/>
    <lineage>
        <taxon>Bacteria</taxon>
        <taxon>Pseudomonadati</taxon>
        <taxon>Pseudomonadota</taxon>
        <taxon>Alphaproteobacteria</taxon>
        <taxon>Sphingomonadales</taxon>
        <taxon>Erythrobacteraceae</taxon>
        <taxon>Qipengyuania</taxon>
    </lineage>
</organism>
<feature type="transmembrane region" description="Helical" evidence="1">
    <location>
        <begin position="317"/>
        <end position="336"/>
    </location>
</feature>
<evidence type="ECO:0000313" key="4">
    <source>
        <dbReference type="Proteomes" id="UP000561438"/>
    </source>
</evidence>
<feature type="transmembrane region" description="Helical" evidence="1">
    <location>
        <begin position="61"/>
        <end position="88"/>
    </location>
</feature>
<dbReference type="RefSeq" id="WP_176267688.1">
    <property type="nucleotide sequence ID" value="NZ_JABWGV010000003.1"/>
</dbReference>
<keyword evidence="3" id="KW-0808">Transferase</keyword>
<comment type="caution">
    <text evidence="3">The sequence shown here is derived from an EMBL/GenBank/DDBJ whole genome shotgun (WGS) entry which is preliminary data.</text>
</comment>
<proteinExistence type="predicted"/>
<evidence type="ECO:0000259" key="2">
    <source>
        <dbReference type="Pfam" id="PF01757"/>
    </source>
</evidence>
<dbReference type="GO" id="GO:0016747">
    <property type="term" value="F:acyltransferase activity, transferring groups other than amino-acyl groups"/>
    <property type="evidence" value="ECO:0007669"/>
    <property type="project" value="InterPro"/>
</dbReference>
<feature type="domain" description="Acyltransferase 3" evidence="2">
    <location>
        <begin position="33"/>
        <end position="336"/>
    </location>
</feature>
<feature type="transmembrane region" description="Helical" evidence="1">
    <location>
        <begin position="292"/>
        <end position="311"/>
    </location>
</feature>
<dbReference type="InterPro" id="IPR052734">
    <property type="entry name" value="Nod_factor_acetyltransferase"/>
</dbReference>
<dbReference type="InterPro" id="IPR002656">
    <property type="entry name" value="Acyl_transf_3_dom"/>
</dbReference>
<keyword evidence="1" id="KW-1133">Transmembrane helix</keyword>
<dbReference type="Proteomes" id="UP000561438">
    <property type="component" value="Unassembled WGS sequence"/>
</dbReference>
<reference evidence="3 4" key="1">
    <citation type="submission" date="2020-06" db="EMBL/GenBank/DDBJ databases">
        <title>Altererythrobacter sp. HHU K3-1.</title>
        <authorList>
            <person name="Zhang D."/>
            <person name="Xue H."/>
        </authorList>
    </citation>
    <scope>NUCLEOTIDE SEQUENCE [LARGE SCALE GENOMIC DNA]</scope>
    <source>
        <strain evidence="3 4">HHU K3-1</strain>
    </source>
</reference>
<feature type="transmembrane region" description="Helical" evidence="1">
    <location>
        <begin position="109"/>
        <end position="127"/>
    </location>
</feature>
<gene>
    <name evidence="3" type="ORF">HUV48_10365</name>
</gene>
<feature type="transmembrane region" description="Helical" evidence="1">
    <location>
        <begin position="231"/>
        <end position="248"/>
    </location>
</feature>
<feature type="transmembrane region" description="Helical" evidence="1">
    <location>
        <begin position="254"/>
        <end position="271"/>
    </location>
</feature>